<dbReference type="PROSITE" id="PS00687">
    <property type="entry name" value="ALDEHYDE_DEHYDR_GLU"/>
    <property type="match status" value="1"/>
</dbReference>
<feature type="active site" evidence="5 6">
    <location>
        <position position="206"/>
    </location>
</feature>
<evidence type="ECO:0000259" key="8">
    <source>
        <dbReference type="Pfam" id="PF00171"/>
    </source>
</evidence>
<dbReference type="InterPro" id="IPR029510">
    <property type="entry name" value="Ald_DH_CS_GLU"/>
</dbReference>
<dbReference type="Gene3D" id="3.40.309.10">
    <property type="entry name" value="Aldehyde Dehydrogenase, Chain A, domain 2"/>
    <property type="match status" value="1"/>
</dbReference>
<keyword evidence="2 4" id="KW-0560">Oxidoreductase</keyword>
<evidence type="ECO:0000256" key="6">
    <source>
        <dbReference type="PROSITE-ProRule" id="PRU10007"/>
    </source>
</evidence>
<dbReference type="SUPFAM" id="SSF53720">
    <property type="entry name" value="ALDH-like"/>
    <property type="match status" value="1"/>
</dbReference>
<dbReference type="AlphaFoldDB" id="A0A1G8PWR9"/>
<evidence type="ECO:0000256" key="4">
    <source>
        <dbReference type="PIRNR" id="PIRNR036492"/>
    </source>
</evidence>
<sequence>MEIIEQQKNWFLQGHTRRYAFRKRQLEKMKRMLDTFEAPLLKALRYDLNKSGFEAYTTEIAFLKAEIDEQVKHLKTRMAPEKVKAPLTHAGTDNYIIKEPYGNVLIIAPWNYPLQLAIAPAIGAIAAGNTAVIKPSEMTPMVSWVIRRMVEEFFPEHILKVIEGGKEVTQKLLQEPFDYIFFTGSERVGQIVMQKAAEQLIPVTLELGGKSPAIVHKDANVQVAARRIAWGKLINAGQTCIAPDHVLVHEEVKDSFIEAYKEAVTHLYSSEPLQNEDYVKIVNKDHFHRIKEYLEEGNVAFGGETSEKENKIAPTVLTDVSRDDKVMQEEIFGPVLPVIGYDELDDVIRTLSGKPKPLALYYFGESQKDQKLVTTTLSFGGGCINDTLYHIINPHLPFGGVGSSGMGSYHGKYSFSTFTHEKSITKQTTKFDPSFRYKRDEKSLKIIKSLL</sequence>
<dbReference type="GO" id="GO:0004029">
    <property type="term" value="F:aldehyde dehydrogenase (NAD+) activity"/>
    <property type="evidence" value="ECO:0007669"/>
    <property type="project" value="TreeGrafter"/>
</dbReference>
<evidence type="ECO:0000313" key="9">
    <source>
        <dbReference type="EMBL" id="SDI96808.1"/>
    </source>
</evidence>
<dbReference type="PANTHER" id="PTHR43570:SF16">
    <property type="entry name" value="ALDEHYDE DEHYDROGENASE TYPE III, ISOFORM Q"/>
    <property type="match status" value="1"/>
</dbReference>
<dbReference type="Gene3D" id="3.40.605.10">
    <property type="entry name" value="Aldehyde Dehydrogenase, Chain A, domain 1"/>
    <property type="match status" value="1"/>
</dbReference>
<dbReference type="FunFam" id="3.40.605.10:FF:000004">
    <property type="entry name" value="Aldehyde dehydrogenase"/>
    <property type="match status" value="1"/>
</dbReference>
<reference evidence="10" key="1">
    <citation type="submission" date="2016-10" db="EMBL/GenBank/DDBJ databases">
        <authorList>
            <person name="Varghese N."/>
            <person name="Submissions S."/>
        </authorList>
    </citation>
    <scope>NUCLEOTIDE SEQUENCE [LARGE SCALE GENOMIC DNA]</scope>
    <source>
        <strain evidence="10">DSM 4771</strain>
    </source>
</reference>
<dbReference type="PANTHER" id="PTHR43570">
    <property type="entry name" value="ALDEHYDE DEHYDROGENASE"/>
    <property type="match status" value="1"/>
</dbReference>
<keyword evidence="3" id="KW-0520">NAD</keyword>
<feature type="domain" description="Aldehyde dehydrogenase" evidence="8">
    <location>
        <begin position="20"/>
        <end position="424"/>
    </location>
</feature>
<dbReference type="PROSITE" id="PS00070">
    <property type="entry name" value="ALDEHYDE_DEHYDR_CYS"/>
    <property type="match status" value="1"/>
</dbReference>
<dbReference type="InterPro" id="IPR012394">
    <property type="entry name" value="Aldehyde_DH_NAD(P)"/>
</dbReference>
<dbReference type="FunFam" id="3.40.309.10:FF:000003">
    <property type="entry name" value="Aldehyde dehydrogenase"/>
    <property type="match status" value="1"/>
</dbReference>
<evidence type="ECO:0000313" key="10">
    <source>
        <dbReference type="Proteomes" id="UP000199225"/>
    </source>
</evidence>
<accession>A0A1G8PWR9</accession>
<dbReference type="InterPro" id="IPR016163">
    <property type="entry name" value="Ald_DH_C"/>
</dbReference>
<dbReference type="InterPro" id="IPR016160">
    <property type="entry name" value="Ald_DH_CS_CYS"/>
</dbReference>
<comment type="similarity">
    <text evidence="1 4 7">Belongs to the aldehyde dehydrogenase family.</text>
</comment>
<protein>
    <recommendedName>
        <fullName evidence="4">Aldehyde dehydrogenase</fullName>
    </recommendedName>
</protein>
<dbReference type="GO" id="GO:0005737">
    <property type="term" value="C:cytoplasm"/>
    <property type="evidence" value="ECO:0007669"/>
    <property type="project" value="TreeGrafter"/>
</dbReference>
<dbReference type="Proteomes" id="UP000199225">
    <property type="component" value="Unassembled WGS sequence"/>
</dbReference>
<dbReference type="InterPro" id="IPR016162">
    <property type="entry name" value="Ald_DH_N"/>
</dbReference>
<organism evidence="9 10">
    <name type="scientific">Salimicrobium halophilum</name>
    <dbReference type="NCBI Taxonomy" id="86666"/>
    <lineage>
        <taxon>Bacteria</taxon>
        <taxon>Bacillati</taxon>
        <taxon>Bacillota</taxon>
        <taxon>Bacilli</taxon>
        <taxon>Bacillales</taxon>
        <taxon>Bacillaceae</taxon>
        <taxon>Salimicrobium</taxon>
    </lineage>
</organism>
<gene>
    <name evidence="9" type="ORF">SAMN04490247_0244</name>
</gene>
<proteinExistence type="inferred from homology"/>
<name>A0A1G8PWR9_9BACI</name>
<dbReference type="Pfam" id="PF00171">
    <property type="entry name" value="Aldedh"/>
    <property type="match status" value="1"/>
</dbReference>
<dbReference type="STRING" id="86666.SAMN04490247_0244"/>
<evidence type="ECO:0000256" key="3">
    <source>
        <dbReference type="ARBA" id="ARBA00023027"/>
    </source>
</evidence>
<evidence type="ECO:0000256" key="5">
    <source>
        <dbReference type="PIRSR" id="PIRSR036492-1"/>
    </source>
</evidence>
<keyword evidence="10" id="KW-1185">Reference proteome</keyword>
<dbReference type="InterPro" id="IPR016161">
    <property type="entry name" value="Ald_DH/histidinol_DH"/>
</dbReference>
<dbReference type="InterPro" id="IPR015590">
    <property type="entry name" value="Aldehyde_DH_dom"/>
</dbReference>
<feature type="active site" evidence="5">
    <location>
        <position position="240"/>
    </location>
</feature>
<dbReference type="EMBL" id="FNEV01000001">
    <property type="protein sequence ID" value="SDI96808.1"/>
    <property type="molecule type" value="Genomic_DNA"/>
</dbReference>
<evidence type="ECO:0000256" key="2">
    <source>
        <dbReference type="ARBA" id="ARBA00023002"/>
    </source>
</evidence>
<dbReference type="PIRSF" id="PIRSF036492">
    <property type="entry name" value="ALDH"/>
    <property type="match status" value="1"/>
</dbReference>
<evidence type="ECO:0000256" key="7">
    <source>
        <dbReference type="RuleBase" id="RU003345"/>
    </source>
</evidence>
<evidence type="ECO:0000256" key="1">
    <source>
        <dbReference type="ARBA" id="ARBA00009986"/>
    </source>
</evidence>
<dbReference type="GO" id="GO:0006081">
    <property type="term" value="P:aldehyde metabolic process"/>
    <property type="evidence" value="ECO:0007669"/>
    <property type="project" value="InterPro"/>
</dbReference>